<dbReference type="SUPFAM" id="SSF51735">
    <property type="entry name" value="NAD(P)-binding Rossmann-fold domains"/>
    <property type="match status" value="1"/>
</dbReference>
<dbReference type="RefSeq" id="WP_091535919.1">
    <property type="nucleotide sequence ID" value="NZ_FOOC01000023.1"/>
</dbReference>
<accession>A0A1I2KNF5</accession>
<protein>
    <submittedName>
        <fullName evidence="3">NAD(P)-dependent dehydrogenase, short-chain alcohol dehydrogenase family</fullName>
    </submittedName>
</protein>
<dbReference type="Proteomes" id="UP000199771">
    <property type="component" value="Unassembled WGS sequence"/>
</dbReference>
<evidence type="ECO:0000256" key="1">
    <source>
        <dbReference type="ARBA" id="ARBA00006484"/>
    </source>
</evidence>
<proteinExistence type="inferred from homology"/>
<dbReference type="GO" id="GO:0016616">
    <property type="term" value="F:oxidoreductase activity, acting on the CH-OH group of donors, NAD or NADP as acceptor"/>
    <property type="evidence" value="ECO:0007669"/>
    <property type="project" value="TreeGrafter"/>
</dbReference>
<name>A0A1I2KNF5_9GAMM</name>
<dbReference type="NCBIfam" id="NF005559">
    <property type="entry name" value="PRK07231.1"/>
    <property type="match status" value="1"/>
</dbReference>
<evidence type="ECO:0000313" key="3">
    <source>
        <dbReference type="EMBL" id="SFF67859.1"/>
    </source>
</evidence>
<organism evidence="3 4">
    <name type="scientific">Fontimonas thermophila</name>
    <dbReference type="NCBI Taxonomy" id="1076937"/>
    <lineage>
        <taxon>Bacteria</taxon>
        <taxon>Pseudomonadati</taxon>
        <taxon>Pseudomonadota</taxon>
        <taxon>Gammaproteobacteria</taxon>
        <taxon>Nevskiales</taxon>
        <taxon>Nevskiaceae</taxon>
        <taxon>Fontimonas</taxon>
    </lineage>
</organism>
<keyword evidence="4" id="KW-1185">Reference proteome</keyword>
<dbReference type="STRING" id="1076937.SAMN04488120_1234"/>
<comment type="similarity">
    <text evidence="1">Belongs to the short-chain dehydrogenases/reductases (SDR) family.</text>
</comment>
<reference evidence="3 4" key="1">
    <citation type="submission" date="2016-10" db="EMBL/GenBank/DDBJ databases">
        <authorList>
            <person name="de Groot N.N."/>
        </authorList>
    </citation>
    <scope>NUCLEOTIDE SEQUENCE [LARGE SCALE GENOMIC DNA]</scope>
    <source>
        <strain evidence="3 4">DSM 23609</strain>
    </source>
</reference>
<dbReference type="AlphaFoldDB" id="A0A1I2KNF5"/>
<dbReference type="EMBL" id="FOOC01000023">
    <property type="protein sequence ID" value="SFF67859.1"/>
    <property type="molecule type" value="Genomic_DNA"/>
</dbReference>
<gene>
    <name evidence="3" type="ORF">SAMN04488120_1234</name>
</gene>
<dbReference type="PROSITE" id="PS00061">
    <property type="entry name" value="ADH_SHORT"/>
    <property type="match status" value="1"/>
</dbReference>
<evidence type="ECO:0000256" key="2">
    <source>
        <dbReference type="ARBA" id="ARBA00023002"/>
    </source>
</evidence>
<dbReference type="PRINTS" id="PR00081">
    <property type="entry name" value="GDHRDH"/>
</dbReference>
<evidence type="ECO:0000313" key="4">
    <source>
        <dbReference type="Proteomes" id="UP000199771"/>
    </source>
</evidence>
<dbReference type="PANTHER" id="PTHR42760">
    <property type="entry name" value="SHORT-CHAIN DEHYDROGENASES/REDUCTASES FAMILY MEMBER"/>
    <property type="match status" value="1"/>
</dbReference>
<dbReference type="InterPro" id="IPR002347">
    <property type="entry name" value="SDR_fam"/>
</dbReference>
<sequence>MNRVAGKVCVVTGAARGLGLAAAQRLYAEGARVLLTDIDADAATAAALDLDRSGERAAFAMHDVTRSEDWLRVLDFAQQTFGVLDVLVNNAGVAGIMDVETLTPHEWQRTLDVNLSGVLYGTQAAIARMKGRGGSIINMASIEGLIGEPLIPAYNASKGGVRIFTKSAAIHCARAGYNIRINCVCPGFAQTQMVAGALAGMAAEDAQAFVARTLARIPLGRFAQPAEIAAAVLFLASDESSYVTGADLVVDGGMTA</sequence>
<dbReference type="PANTHER" id="PTHR42760:SF133">
    <property type="entry name" value="3-OXOACYL-[ACYL-CARRIER-PROTEIN] REDUCTASE"/>
    <property type="match status" value="1"/>
</dbReference>
<dbReference type="PRINTS" id="PR00080">
    <property type="entry name" value="SDRFAMILY"/>
</dbReference>
<dbReference type="OrthoDB" id="286404at2"/>
<keyword evidence="2" id="KW-0560">Oxidoreductase</keyword>
<dbReference type="FunFam" id="3.40.50.720:FF:000084">
    <property type="entry name" value="Short-chain dehydrogenase reductase"/>
    <property type="match status" value="1"/>
</dbReference>
<dbReference type="Pfam" id="PF13561">
    <property type="entry name" value="adh_short_C2"/>
    <property type="match status" value="1"/>
</dbReference>
<dbReference type="InterPro" id="IPR036291">
    <property type="entry name" value="NAD(P)-bd_dom_sf"/>
</dbReference>
<dbReference type="InterPro" id="IPR020904">
    <property type="entry name" value="Sc_DH/Rdtase_CS"/>
</dbReference>
<dbReference type="Gene3D" id="3.40.50.720">
    <property type="entry name" value="NAD(P)-binding Rossmann-like Domain"/>
    <property type="match status" value="1"/>
</dbReference>